<dbReference type="InterPro" id="IPR001248">
    <property type="entry name" value="Pur-cyt_permease"/>
</dbReference>
<feature type="transmembrane region" description="Helical" evidence="8">
    <location>
        <begin position="147"/>
        <end position="166"/>
    </location>
</feature>
<feature type="transmembrane region" description="Helical" evidence="8">
    <location>
        <begin position="356"/>
        <end position="376"/>
    </location>
</feature>
<dbReference type="Proteomes" id="UP001183202">
    <property type="component" value="Unassembled WGS sequence"/>
</dbReference>
<organism evidence="9 10">
    <name type="scientific">Pseudonocardia charpentierae</name>
    <dbReference type="NCBI Taxonomy" id="3075545"/>
    <lineage>
        <taxon>Bacteria</taxon>
        <taxon>Bacillati</taxon>
        <taxon>Actinomycetota</taxon>
        <taxon>Actinomycetes</taxon>
        <taxon>Pseudonocardiales</taxon>
        <taxon>Pseudonocardiaceae</taxon>
        <taxon>Pseudonocardia</taxon>
    </lineage>
</organism>
<evidence type="ECO:0000313" key="10">
    <source>
        <dbReference type="Proteomes" id="UP001183202"/>
    </source>
</evidence>
<reference evidence="10" key="1">
    <citation type="submission" date="2023-07" db="EMBL/GenBank/DDBJ databases">
        <title>30 novel species of actinomycetes from the DSMZ collection.</title>
        <authorList>
            <person name="Nouioui I."/>
        </authorList>
    </citation>
    <scope>NUCLEOTIDE SEQUENCE [LARGE SCALE GENOMIC DNA]</scope>
    <source>
        <strain evidence="10">DSM 45834</strain>
    </source>
</reference>
<keyword evidence="3 7" id="KW-0813">Transport</keyword>
<keyword evidence="4 8" id="KW-0812">Transmembrane</keyword>
<dbReference type="PIRSF" id="PIRSF002744">
    <property type="entry name" value="Pur-cyt_permease"/>
    <property type="match status" value="1"/>
</dbReference>
<accession>A0ABU2N889</accession>
<feature type="transmembrane region" description="Helical" evidence="8">
    <location>
        <begin position="397"/>
        <end position="416"/>
    </location>
</feature>
<feature type="transmembrane region" description="Helical" evidence="8">
    <location>
        <begin position="286"/>
        <end position="307"/>
    </location>
</feature>
<comment type="caution">
    <text evidence="9">The sequence shown here is derived from an EMBL/GenBank/DDBJ whole genome shotgun (WGS) entry which is preliminary data.</text>
</comment>
<comment type="similarity">
    <text evidence="2 7">Belongs to the purine-cytosine permease (2.A.39) family.</text>
</comment>
<keyword evidence="5 8" id="KW-1133">Transmembrane helix</keyword>
<feature type="transmembrane region" description="Helical" evidence="8">
    <location>
        <begin position="209"/>
        <end position="232"/>
    </location>
</feature>
<comment type="subcellular location">
    <subcellularLocation>
        <location evidence="1">Membrane</location>
        <topology evidence="1">Multi-pass membrane protein</topology>
    </subcellularLocation>
</comment>
<evidence type="ECO:0000256" key="3">
    <source>
        <dbReference type="ARBA" id="ARBA00022448"/>
    </source>
</evidence>
<evidence type="ECO:0000256" key="4">
    <source>
        <dbReference type="ARBA" id="ARBA00022692"/>
    </source>
</evidence>
<protein>
    <submittedName>
        <fullName evidence="9">Cytosine permease</fullName>
    </submittedName>
</protein>
<evidence type="ECO:0000256" key="2">
    <source>
        <dbReference type="ARBA" id="ARBA00008974"/>
    </source>
</evidence>
<keyword evidence="10" id="KW-1185">Reference proteome</keyword>
<evidence type="ECO:0000256" key="1">
    <source>
        <dbReference type="ARBA" id="ARBA00004141"/>
    </source>
</evidence>
<dbReference type="PANTHER" id="PTHR31806">
    <property type="entry name" value="PURINE-CYTOSINE PERMEASE FCY2-RELATED"/>
    <property type="match status" value="1"/>
</dbReference>
<evidence type="ECO:0000256" key="8">
    <source>
        <dbReference type="SAM" id="Phobius"/>
    </source>
</evidence>
<feature type="transmembrane region" description="Helical" evidence="8">
    <location>
        <begin position="76"/>
        <end position="94"/>
    </location>
</feature>
<feature type="transmembrane region" description="Helical" evidence="8">
    <location>
        <begin position="178"/>
        <end position="197"/>
    </location>
</feature>
<keyword evidence="6 7" id="KW-0472">Membrane</keyword>
<feature type="transmembrane region" description="Helical" evidence="8">
    <location>
        <begin position="436"/>
        <end position="456"/>
    </location>
</feature>
<dbReference type="RefSeq" id="WP_311556177.1">
    <property type="nucleotide sequence ID" value="NZ_JAVREJ010000006.1"/>
</dbReference>
<sequence length="459" mass="47937">MVASPSLETLQREYGTRITAVEPGGAEPIPIEERHGSAYQQAWIWTSPNMEFATVLVGVLAVLVFGLTFWQAVAALVLGNALGAVFHGVFASWGPRTGLAQMALSRKPFGFRGNLLPAGLNAVLGGLGWLAVNSISGALALATLTGWSPYFCLGLAMVITLCIAVFGHNLVQVFEKVAFPILAVVFLVGVALILAQVRTDTGGSPVPGAVLIVAGTAFGQSGGWCTCAADYARYLRPGQARRAGLSAALGLFTSVTLLQVAGAAAVTAVGAAAWNDADPVASYVSLLPGWLGTVTLLGVFLGSLAANSLNLYSSSLSLAALGVRLPTAFGRAVLALVMGLVALVIGVLVLQEVNRFTDYLLVVSYWTAPWIGVVLADRLLWRHPDGDLHVFTDRSHVNRAGPIAMAVALVVSVALFGNQAAYVGPIPRAFPEVGDLTLEVGLVLAFALYAVLRPLLARR</sequence>
<dbReference type="Gene3D" id="1.10.4160.10">
    <property type="entry name" value="Hydantoin permease"/>
    <property type="match status" value="1"/>
</dbReference>
<feature type="transmembrane region" description="Helical" evidence="8">
    <location>
        <begin position="52"/>
        <end position="70"/>
    </location>
</feature>
<gene>
    <name evidence="9" type="ORF">RM445_11540</name>
</gene>
<feature type="transmembrane region" description="Helical" evidence="8">
    <location>
        <begin position="328"/>
        <end position="350"/>
    </location>
</feature>
<evidence type="ECO:0000256" key="5">
    <source>
        <dbReference type="ARBA" id="ARBA00022989"/>
    </source>
</evidence>
<evidence type="ECO:0000313" key="9">
    <source>
        <dbReference type="EMBL" id="MDT0350156.1"/>
    </source>
</evidence>
<dbReference type="PANTHER" id="PTHR31806:SF1">
    <property type="entry name" value="PURINE-CYTOSINE PERMEASE FCY2-RELATED"/>
    <property type="match status" value="1"/>
</dbReference>
<proteinExistence type="inferred from homology"/>
<evidence type="ECO:0000256" key="6">
    <source>
        <dbReference type="ARBA" id="ARBA00023136"/>
    </source>
</evidence>
<feature type="transmembrane region" description="Helical" evidence="8">
    <location>
        <begin position="115"/>
        <end position="141"/>
    </location>
</feature>
<name>A0ABU2N889_9PSEU</name>
<feature type="transmembrane region" description="Helical" evidence="8">
    <location>
        <begin position="244"/>
        <end position="274"/>
    </location>
</feature>
<dbReference type="Pfam" id="PF02133">
    <property type="entry name" value="Transp_cyt_pur"/>
    <property type="match status" value="1"/>
</dbReference>
<evidence type="ECO:0000256" key="7">
    <source>
        <dbReference type="PIRNR" id="PIRNR002744"/>
    </source>
</evidence>
<dbReference type="EMBL" id="JAVREJ010000006">
    <property type="protein sequence ID" value="MDT0350156.1"/>
    <property type="molecule type" value="Genomic_DNA"/>
</dbReference>
<dbReference type="InterPro" id="IPR026030">
    <property type="entry name" value="Pur-cyt_permease_Fcy2/21/22"/>
</dbReference>